<dbReference type="SUPFAM" id="SSF55821">
    <property type="entry name" value="YrdC/RibB"/>
    <property type="match status" value="1"/>
</dbReference>
<keyword evidence="5" id="KW-0479">Metal-binding</keyword>
<dbReference type="GO" id="GO:0008270">
    <property type="term" value="F:zinc ion binding"/>
    <property type="evidence" value="ECO:0007669"/>
    <property type="project" value="UniProtKB-KW"/>
</dbReference>
<dbReference type="InterPro" id="IPR041440">
    <property type="entry name" value="HypF_C"/>
</dbReference>
<dbReference type="GO" id="GO:0003998">
    <property type="term" value="F:acylphosphatase activity"/>
    <property type="evidence" value="ECO:0007669"/>
    <property type="project" value="UniProtKB-EC"/>
</dbReference>
<proteinExistence type="inferred from homology"/>
<dbReference type="PROSITE" id="PS51163">
    <property type="entry name" value="YRDC"/>
    <property type="match status" value="1"/>
</dbReference>
<reference evidence="14 15" key="1">
    <citation type="submission" date="2017-03" db="EMBL/GenBank/DDBJ databases">
        <title>Genome sequence of Clostridium oryzae DSM 28571.</title>
        <authorList>
            <person name="Poehlein A."/>
            <person name="Daniel R."/>
        </authorList>
    </citation>
    <scope>NUCLEOTIDE SEQUENCE [LARGE SCALE GENOMIC DNA]</scope>
    <source>
        <strain evidence="14 15">DSM 28571</strain>
    </source>
</reference>
<evidence type="ECO:0000256" key="6">
    <source>
        <dbReference type="ARBA" id="ARBA00022771"/>
    </source>
</evidence>
<dbReference type="InterPro" id="IPR055128">
    <property type="entry name" value="HypF_C_2"/>
</dbReference>
<comment type="catalytic activity">
    <reaction evidence="9">
        <text>C-terminal L-cysteinyl-[HypE protein] + carbamoyl phosphate + ATP + H2O = C-terminal S-carboxamide-L-cysteinyl-[HypE protein] + AMP + phosphate + diphosphate + H(+)</text>
        <dbReference type="Rhea" id="RHEA:55636"/>
        <dbReference type="Rhea" id="RHEA-COMP:14247"/>
        <dbReference type="Rhea" id="RHEA-COMP:14392"/>
        <dbReference type="ChEBI" id="CHEBI:15377"/>
        <dbReference type="ChEBI" id="CHEBI:15378"/>
        <dbReference type="ChEBI" id="CHEBI:30616"/>
        <dbReference type="ChEBI" id="CHEBI:33019"/>
        <dbReference type="ChEBI" id="CHEBI:43474"/>
        <dbReference type="ChEBI" id="CHEBI:58228"/>
        <dbReference type="ChEBI" id="CHEBI:76913"/>
        <dbReference type="ChEBI" id="CHEBI:139126"/>
        <dbReference type="ChEBI" id="CHEBI:456215"/>
    </reaction>
</comment>
<dbReference type="InterPro" id="IPR017968">
    <property type="entry name" value="Acylphosphatase_CS"/>
</dbReference>
<dbReference type="Pfam" id="PF07503">
    <property type="entry name" value="zf-HYPF"/>
    <property type="match status" value="2"/>
</dbReference>
<dbReference type="Gene3D" id="3.30.420.360">
    <property type="match status" value="1"/>
</dbReference>
<keyword evidence="4" id="KW-0436">Ligase</keyword>
<dbReference type="PANTHER" id="PTHR42959">
    <property type="entry name" value="CARBAMOYLTRANSFERASE"/>
    <property type="match status" value="1"/>
</dbReference>
<dbReference type="GO" id="GO:0016743">
    <property type="term" value="F:carboxyl- or carbamoyltransferase activity"/>
    <property type="evidence" value="ECO:0007669"/>
    <property type="project" value="UniProtKB-UniRule"/>
</dbReference>
<dbReference type="PIRSF" id="PIRSF006256">
    <property type="entry name" value="CMPcnvr_hdrg_mat"/>
    <property type="match status" value="1"/>
</dbReference>
<evidence type="ECO:0000256" key="9">
    <source>
        <dbReference type="ARBA" id="ARBA00048220"/>
    </source>
</evidence>
<dbReference type="InterPro" id="IPR011125">
    <property type="entry name" value="Znf_HypF"/>
</dbReference>
<dbReference type="InterPro" id="IPR004421">
    <property type="entry name" value="Carbamoyltransferase_HypF"/>
</dbReference>
<feature type="domain" description="Acylphosphatase-like" evidence="12">
    <location>
        <begin position="13"/>
        <end position="99"/>
    </location>
</feature>
<dbReference type="FunFam" id="3.30.420.40:FF:000124">
    <property type="entry name" value="Carbamoyltransferase HypF"/>
    <property type="match status" value="1"/>
</dbReference>
<keyword evidence="6" id="KW-0863">Zinc-finger</keyword>
<dbReference type="InterPro" id="IPR017945">
    <property type="entry name" value="DHBP_synth_RibB-like_a/b_dom"/>
</dbReference>
<dbReference type="Gene3D" id="3.30.420.40">
    <property type="match status" value="1"/>
</dbReference>
<dbReference type="NCBIfam" id="TIGR00143">
    <property type="entry name" value="hypF"/>
    <property type="match status" value="1"/>
</dbReference>
<accession>A0A1V4ILS0</accession>
<evidence type="ECO:0000259" key="13">
    <source>
        <dbReference type="PROSITE" id="PS51163"/>
    </source>
</evidence>
<comment type="similarity">
    <text evidence="2">Belongs to the acylphosphatase family.</text>
</comment>
<dbReference type="STRING" id="1450648.CLORY_25300"/>
<dbReference type="Pfam" id="PF00708">
    <property type="entry name" value="Acylphosphatase"/>
    <property type="match status" value="1"/>
</dbReference>
<dbReference type="InterPro" id="IPR006070">
    <property type="entry name" value="Sua5-like_dom"/>
</dbReference>
<dbReference type="Pfam" id="PF17788">
    <property type="entry name" value="HypF_C"/>
    <property type="match status" value="1"/>
</dbReference>
<evidence type="ECO:0000256" key="7">
    <source>
        <dbReference type="ARBA" id="ARBA00022833"/>
    </source>
</evidence>
<feature type="active site" evidence="11">
    <location>
        <position position="28"/>
    </location>
</feature>
<dbReference type="Pfam" id="PF01300">
    <property type="entry name" value="Sua5_yciO_yrdC"/>
    <property type="match status" value="1"/>
</dbReference>
<evidence type="ECO:0000256" key="1">
    <source>
        <dbReference type="ARBA" id="ARBA00004711"/>
    </source>
</evidence>
<dbReference type="Gene3D" id="3.30.110.120">
    <property type="match status" value="1"/>
</dbReference>
<feature type="domain" description="YrdC-like" evidence="13">
    <location>
        <begin position="209"/>
        <end position="394"/>
    </location>
</feature>
<evidence type="ECO:0000256" key="8">
    <source>
        <dbReference type="ARBA" id="ARBA00047645"/>
    </source>
</evidence>
<evidence type="ECO:0000256" key="10">
    <source>
        <dbReference type="PIRNR" id="PIRNR006256"/>
    </source>
</evidence>
<comment type="catalytic activity">
    <reaction evidence="8 11">
        <text>an acyl phosphate + H2O = a carboxylate + phosphate + H(+)</text>
        <dbReference type="Rhea" id="RHEA:14965"/>
        <dbReference type="ChEBI" id="CHEBI:15377"/>
        <dbReference type="ChEBI" id="CHEBI:15378"/>
        <dbReference type="ChEBI" id="CHEBI:29067"/>
        <dbReference type="ChEBI" id="CHEBI:43474"/>
        <dbReference type="ChEBI" id="CHEBI:59918"/>
        <dbReference type="EC" id="3.6.1.7"/>
    </reaction>
</comment>
<keyword evidence="11" id="KW-0378">Hydrolase</keyword>
<comment type="caution">
    <text evidence="14">The sequence shown here is derived from an EMBL/GenBank/DDBJ whole genome shotgun (WGS) entry which is preliminary data.</text>
</comment>
<evidence type="ECO:0000256" key="2">
    <source>
        <dbReference type="ARBA" id="ARBA00005614"/>
    </source>
</evidence>
<evidence type="ECO:0000259" key="12">
    <source>
        <dbReference type="PROSITE" id="PS51160"/>
    </source>
</evidence>
<dbReference type="Gene3D" id="3.90.870.50">
    <property type="match status" value="1"/>
</dbReference>
<organism evidence="14 15">
    <name type="scientific">Clostridium oryzae</name>
    <dbReference type="NCBI Taxonomy" id="1450648"/>
    <lineage>
        <taxon>Bacteria</taxon>
        <taxon>Bacillati</taxon>
        <taxon>Bacillota</taxon>
        <taxon>Clostridia</taxon>
        <taxon>Eubacteriales</taxon>
        <taxon>Clostridiaceae</taxon>
        <taxon>Clostridium</taxon>
    </lineage>
</organism>
<comment type="pathway">
    <text evidence="1">Protein modification; [NiFe] hydrogenase maturation.</text>
</comment>
<name>A0A1V4ILS0_9CLOT</name>
<dbReference type="PROSITE" id="PS51160">
    <property type="entry name" value="ACYLPHOSPHATASE_3"/>
    <property type="match status" value="1"/>
</dbReference>
<dbReference type="GO" id="GO:0016874">
    <property type="term" value="F:ligase activity"/>
    <property type="evidence" value="ECO:0007669"/>
    <property type="project" value="UniProtKB-UniRule"/>
</dbReference>
<dbReference type="InterPro" id="IPR001792">
    <property type="entry name" value="Acylphosphatase-like_dom"/>
</dbReference>
<dbReference type="OrthoDB" id="9808093at2"/>
<evidence type="ECO:0000256" key="11">
    <source>
        <dbReference type="PROSITE-ProRule" id="PRU00520"/>
    </source>
</evidence>
<dbReference type="InterPro" id="IPR036046">
    <property type="entry name" value="Acylphosphatase-like_dom_sf"/>
</dbReference>
<keyword evidence="7" id="KW-0862">Zinc</keyword>
<evidence type="ECO:0000313" key="14">
    <source>
        <dbReference type="EMBL" id="OPJ60981.1"/>
    </source>
</evidence>
<sequence>MLNKINESSNAKRFLIQLYGRVQGVGFRPFIYRKAKEFKIYGSVSNSGGAVVIDFIGSIDNVKKFVMAIVKNPPDVVNIEKVQCSSMEYCTFYEFTIKESIKNRDSLRFLQPDLGICEECVKEVMDKKSKRYRYAFTNCTNCGPRYSIIKGLPYDRKNTMMDEFKMCSDCSEEYKNPYDRRFHAEPNCCARCGPKLTLLDRNGKEIDCYDAIYSAAELIKKGKIVAIKGIGGFHLVCDARNEQAIDNLRIRKRRPDKPLAVMMRNQSLIRKVCYVSERENSVLTSSKRPIVLLKIKAPKTIPKNIAPRQRRIGVMLPYTPLHYMLLESKLDIVVMTSGNISGAPIEYENSFALERLGSIADYFLINNRKIYVPIDDAVVKVFEGKEMLLRRGRGYAPYAKKLSIEKDMLALGAELKSSVCISTHGYVHTSQYLGDLKQMDCYRNYEYVTNHLIKILDVNPSICVQDMHPDYNTKLFAAEKKTEKIYIQHHHAHMVSCMAEHDLWRKVIAMVFDGTGYGKDGAVWGGEFLVGDRKMFERAGHFQYIKLQGGDRAAKEPWRCAASYLYSLKYPLHKFLKSIDKDKLNVVEAALDASINCHESSSLGRMFDAVSSLLGVVNYATYEGHGAIELENLMDETVRESYEYDICRNEDKFIIEYRHMFEQLLTDLEQKIVPEVIAAKFNNTITKASCDLAERLSEVYKIREVVLSGGVFQNEHLLASISKKLNSRGFNVTFNCLIPINDEGISFGQIVAADEIIKSGVKGDVFSSAGKN</sequence>
<dbReference type="GO" id="GO:0003725">
    <property type="term" value="F:double-stranded RNA binding"/>
    <property type="evidence" value="ECO:0007669"/>
    <property type="project" value="InterPro"/>
</dbReference>
<protein>
    <recommendedName>
        <fullName evidence="10">Carbamoyltransferase</fullName>
        <ecNumber evidence="10">6.2.-.-</ecNumber>
    </recommendedName>
</protein>
<evidence type="ECO:0000256" key="3">
    <source>
        <dbReference type="ARBA" id="ARBA00008097"/>
    </source>
</evidence>
<comment type="similarity">
    <text evidence="3 10">Belongs to the carbamoyltransferase HypF family.</text>
</comment>
<dbReference type="Proteomes" id="UP000190080">
    <property type="component" value="Unassembled WGS sequence"/>
</dbReference>
<dbReference type="SUPFAM" id="SSF54975">
    <property type="entry name" value="Acylphosphatase/BLUF domain-like"/>
    <property type="match status" value="1"/>
</dbReference>
<dbReference type="InterPro" id="IPR051060">
    <property type="entry name" value="Carbamoyltrans_HypF-like"/>
</dbReference>
<dbReference type="UniPathway" id="UPA00335"/>
<dbReference type="PANTHER" id="PTHR42959:SF1">
    <property type="entry name" value="CARBAMOYLTRANSFERASE HYPF"/>
    <property type="match status" value="1"/>
</dbReference>
<dbReference type="PROSITE" id="PS00150">
    <property type="entry name" value="ACYLPHOSPHATASE_1"/>
    <property type="match status" value="1"/>
</dbReference>
<dbReference type="GO" id="GO:0051604">
    <property type="term" value="P:protein maturation"/>
    <property type="evidence" value="ECO:0007669"/>
    <property type="project" value="TreeGrafter"/>
</dbReference>
<dbReference type="AlphaFoldDB" id="A0A1V4ILS0"/>
<keyword evidence="14" id="KW-0808">Transferase</keyword>
<feature type="active site" evidence="11">
    <location>
        <position position="46"/>
    </location>
</feature>
<dbReference type="EMBL" id="MZGV01000026">
    <property type="protein sequence ID" value="OPJ60981.1"/>
    <property type="molecule type" value="Genomic_DNA"/>
</dbReference>
<evidence type="ECO:0000256" key="4">
    <source>
        <dbReference type="ARBA" id="ARBA00022598"/>
    </source>
</evidence>
<gene>
    <name evidence="14" type="primary">hypF</name>
    <name evidence="14" type="ORF">CLORY_25300</name>
</gene>
<evidence type="ECO:0000256" key="5">
    <source>
        <dbReference type="ARBA" id="ARBA00022723"/>
    </source>
</evidence>
<dbReference type="Pfam" id="PF22521">
    <property type="entry name" value="HypF_C_2"/>
    <property type="match status" value="1"/>
</dbReference>
<keyword evidence="15" id="KW-1185">Reference proteome</keyword>
<dbReference type="EC" id="6.2.-.-" evidence="10"/>
<evidence type="ECO:0000313" key="15">
    <source>
        <dbReference type="Proteomes" id="UP000190080"/>
    </source>
</evidence>